<dbReference type="EMBL" id="OP559179">
    <property type="protein sequence ID" value="UYB00815.1"/>
    <property type="molecule type" value="Genomic_DNA"/>
</dbReference>
<name>A0A978CU69_9CAUD</name>
<protein>
    <recommendedName>
        <fullName evidence="2">DUF2726 domain-containing protein</fullName>
    </recommendedName>
</protein>
<evidence type="ECO:0000313" key="1">
    <source>
        <dbReference type="EMBL" id="UYB00815.1"/>
    </source>
</evidence>
<evidence type="ECO:0008006" key="2">
    <source>
        <dbReference type="Google" id="ProtNLM"/>
    </source>
</evidence>
<accession>A0A978CU69</accession>
<proteinExistence type="predicted"/>
<organism evidence="1">
    <name type="scientific">Enterococcus phage vB_Efa29212_3e</name>
    <dbReference type="NCBI Taxonomy" id="2982224"/>
    <lineage>
        <taxon>Viruses</taxon>
        <taxon>Duplodnaviria</taxon>
        <taxon>Heunggongvirae</taxon>
        <taxon>Uroviricota</taxon>
        <taxon>Caudoviricetes</taxon>
        <taxon>Herelleviridae</taxon>
        <taxon>Brockvirinae</taxon>
        <taxon>Kochikohdavirus</taxon>
    </lineage>
</organism>
<reference evidence="1" key="1">
    <citation type="submission" date="2022-09" db="EMBL/GenBank/DDBJ databases">
        <title>Characteristics of the novel Enterococcus vB_Efa29212_2e and vB_Efa29212_3e bacteriophages.</title>
        <authorList>
            <person name="Lach J."/>
            <person name="Moryl M."/>
        </authorList>
    </citation>
    <scope>NUCLEOTIDE SEQUENCE</scope>
</reference>
<sequence>MGKRMTNEEFLRRVTDLVGDEYSFHDKYTGRHNKMSCIHNVCGYCWDVEAGAFLGNKTKKGSRCPNCYGNIRKTDKTFASEVYAMYGNEYTVIDSYKNAKTKIKIKHNVCGHVLNIAPNTFLGGVGCAKCNGGIALTHSEVAKEIESLTKGEYIIVSHYTGCFSPIEIQHTSCGSTAFTTLALIRTKKRIPPCKVCYCSYGEGLVTQYLTKNNIAFKTQVTFADLKLTRNLSYDFFLPDYNVLIEYQGEQHYKPVSIFGGDSAFTIQKQRDAVKRDYAKRHGFFLIEIPYKFNTLEKVDSVLNTHLNSIK</sequence>
<gene>
    <name evidence="1" type="ORF">GMNKNHGO_00195</name>
</gene>
<dbReference type="Gene3D" id="3.40.960.10">
    <property type="entry name" value="VSR Endonuclease"/>
    <property type="match status" value="1"/>
</dbReference>